<dbReference type="EC" id="2.7.7.6" evidence="1"/>
<keyword evidence="7" id="KW-0804">Transcription</keyword>
<name>A0A2K3NKM1_TRIPR</name>
<comment type="caution">
    <text evidence="8">The sequence shown here is derived from an EMBL/GenBank/DDBJ whole genome shotgun (WGS) entry which is preliminary data.</text>
</comment>
<evidence type="ECO:0000256" key="1">
    <source>
        <dbReference type="ARBA" id="ARBA00012418"/>
    </source>
</evidence>
<dbReference type="Gene3D" id="4.10.860.120">
    <property type="entry name" value="RNA polymerase II, clamp domain"/>
    <property type="match status" value="1"/>
</dbReference>
<keyword evidence="2 8" id="KW-0240">DNA-directed RNA polymerase</keyword>
<dbReference type="InterPro" id="IPR044893">
    <property type="entry name" value="RNA_pol_Rpb1_clamp_domain"/>
</dbReference>
<dbReference type="Proteomes" id="UP000236291">
    <property type="component" value="Unassembled WGS sequence"/>
</dbReference>
<dbReference type="PANTHER" id="PTHR48446:SF1">
    <property type="entry name" value="DNA-DIRECTED RNA POLYMERASE SUBUNIT BETA' N-TERMINAL SECTION"/>
    <property type="match status" value="1"/>
</dbReference>
<accession>A0A2K3NKM1</accession>
<keyword evidence="6" id="KW-0862">Zinc</keyword>
<evidence type="ECO:0000313" key="9">
    <source>
        <dbReference type="Proteomes" id="UP000236291"/>
    </source>
</evidence>
<evidence type="ECO:0000313" key="8">
    <source>
        <dbReference type="EMBL" id="PNY03563.1"/>
    </source>
</evidence>
<dbReference type="GO" id="GO:0000428">
    <property type="term" value="C:DNA-directed RNA polymerase complex"/>
    <property type="evidence" value="ECO:0007669"/>
    <property type="project" value="UniProtKB-KW"/>
</dbReference>
<organism evidence="8 9">
    <name type="scientific">Trifolium pratense</name>
    <name type="common">Red clover</name>
    <dbReference type="NCBI Taxonomy" id="57577"/>
    <lineage>
        <taxon>Eukaryota</taxon>
        <taxon>Viridiplantae</taxon>
        <taxon>Streptophyta</taxon>
        <taxon>Embryophyta</taxon>
        <taxon>Tracheophyta</taxon>
        <taxon>Spermatophyta</taxon>
        <taxon>Magnoliopsida</taxon>
        <taxon>eudicotyledons</taxon>
        <taxon>Gunneridae</taxon>
        <taxon>Pentapetalae</taxon>
        <taxon>rosids</taxon>
        <taxon>fabids</taxon>
        <taxon>Fabales</taxon>
        <taxon>Fabaceae</taxon>
        <taxon>Papilionoideae</taxon>
        <taxon>50 kb inversion clade</taxon>
        <taxon>NPAAA clade</taxon>
        <taxon>Hologalegina</taxon>
        <taxon>IRL clade</taxon>
        <taxon>Trifolieae</taxon>
        <taxon>Trifolium</taxon>
    </lineage>
</organism>
<keyword evidence="3" id="KW-0808">Transferase</keyword>
<reference evidence="8 9" key="2">
    <citation type="journal article" date="2017" name="Front. Plant Sci.">
        <title>Gene Classification and Mining of Molecular Markers Useful in Red Clover (Trifolium pratense) Breeding.</title>
        <authorList>
            <person name="Istvanek J."/>
            <person name="Dluhosova J."/>
            <person name="Dluhos P."/>
            <person name="Patkova L."/>
            <person name="Nedelnik J."/>
            <person name="Repkova J."/>
        </authorList>
    </citation>
    <scope>NUCLEOTIDE SEQUENCE [LARGE SCALE GENOMIC DNA]</scope>
    <source>
        <strain evidence="9">cv. Tatra</strain>
        <tissue evidence="8">Young leaves</tissue>
    </source>
</reference>
<evidence type="ECO:0000256" key="3">
    <source>
        <dbReference type="ARBA" id="ARBA00022679"/>
    </source>
</evidence>
<dbReference type="STRING" id="57577.A0A2K3NKM1"/>
<keyword evidence="5" id="KW-0479">Metal-binding</keyword>
<evidence type="ECO:0000256" key="2">
    <source>
        <dbReference type="ARBA" id="ARBA00022478"/>
    </source>
</evidence>
<protein>
    <recommendedName>
        <fullName evidence="1">DNA-directed RNA polymerase</fullName>
        <ecNumber evidence="1">2.7.7.6</ecNumber>
    </recommendedName>
</protein>
<evidence type="ECO:0000256" key="5">
    <source>
        <dbReference type="ARBA" id="ARBA00022723"/>
    </source>
</evidence>
<dbReference type="AlphaFoldDB" id="A0A2K3NKM1"/>
<dbReference type="GO" id="GO:0003899">
    <property type="term" value="F:DNA-directed RNA polymerase activity"/>
    <property type="evidence" value="ECO:0007669"/>
    <property type="project" value="UniProtKB-EC"/>
</dbReference>
<gene>
    <name evidence="8" type="ORF">L195_g026896</name>
</gene>
<evidence type="ECO:0000256" key="4">
    <source>
        <dbReference type="ARBA" id="ARBA00022695"/>
    </source>
</evidence>
<dbReference type="EMBL" id="ASHM01022785">
    <property type="protein sequence ID" value="PNY03563.1"/>
    <property type="molecule type" value="Genomic_DNA"/>
</dbReference>
<reference evidence="8 9" key="1">
    <citation type="journal article" date="2014" name="Am. J. Bot.">
        <title>Genome assembly and annotation for red clover (Trifolium pratense; Fabaceae).</title>
        <authorList>
            <person name="Istvanek J."/>
            <person name="Jaros M."/>
            <person name="Krenek A."/>
            <person name="Repkova J."/>
        </authorList>
    </citation>
    <scope>NUCLEOTIDE SEQUENCE [LARGE SCALE GENOMIC DNA]</scope>
    <source>
        <strain evidence="9">cv. Tatra</strain>
        <tissue evidence="8">Young leaves</tissue>
    </source>
</reference>
<evidence type="ECO:0000256" key="6">
    <source>
        <dbReference type="ARBA" id="ARBA00022833"/>
    </source>
</evidence>
<dbReference type="InterPro" id="IPR015700">
    <property type="entry name" value="RPC1"/>
</dbReference>
<dbReference type="PANTHER" id="PTHR48446">
    <property type="entry name" value="DNA-DIRECTED RNA POLYMERASE SUBUNIT BETA' N-TERMINAL SECTION"/>
    <property type="match status" value="1"/>
</dbReference>
<proteinExistence type="predicted"/>
<dbReference type="GO" id="GO:0046872">
    <property type="term" value="F:metal ion binding"/>
    <property type="evidence" value="ECO:0007669"/>
    <property type="project" value="UniProtKB-KW"/>
</dbReference>
<sequence length="72" mass="7929">MNKPRNDAVIFTKEPFIEDTGPSKIAGISFSTLSEAEISKMGEVQVSKTSYYDSFRKADPGGLLDPHMGWFG</sequence>
<keyword evidence="4" id="KW-0548">Nucleotidyltransferase</keyword>
<evidence type="ECO:0000256" key="7">
    <source>
        <dbReference type="ARBA" id="ARBA00023163"/>
    </source>
</evidence>
<dbReference type="SUPFAM" id="SSF64484">
    <property type="entry name" value="beta and beta-prime subunits of DNA dependent RNA-polymerase"/>
    <property type="match status" value="1"/>
</dbReference>
<dbReference type="ExpressionAtlas" id="A0A2K3NKM1">
    <property type="expression patterns" value="baseline"/>
</dbReference>